<keyword evidence="4" id="KW-1185">Reference proteome</keyword>
<dbReference type="Pfam" id="PF10069">
    <property type="entry name" value="DICT"/>
    <property type="match status" value="1"/>
</dbReference>
<proteinExistence type="predicted"/>
<evidence type="ECO:0000259" key="2">
    <source>
        <dbReference type="PROSITE" id="PS50883"/>
    </source>
</evidence>
<evidence type="ECO:0000313" key="3">
    <source>
        <dbReference type="EMBL" id="MCV7422683.1"/>
    </source>
</evidence>
<organism evidence="3 4">
    <name type="scientific">Mycobacterium yunnanensis</name>
    <dbReference type="NCBI Taxonomy" id="368477"/>
    <lineage>
        <taxon>Bacteria</taxon>
        <taxon>Bacillati</taxon>
        <taxon>Actinomycetota</taxon>
        <taxon>Actinomycetes</taxon>
        <taxon>Mycobacteriales</taxon>
        <taxon>Mycobacteriaceae</taxon>
        <taxon>Mycobacterium</taxon>
    </lineage>
</organism>
<comment type="caution">
    <text evidence="3">The sequence shown here is derived from an EMBL/GenBank/DDBJ whole genome shotgun (WGS) entry which is preliminary data.</text>
</comment>
<dbReference type="Gene3D" id="3.20.20.450">
    <property type="entry name" value="EAL domain"/>
    <property type="match status" value="1"/>
</dbReference>
<dbReference type="EMBL" id="JACKVK010000009">
    <property type="protein sequence ID" value="MCV7422683.1"/>
    <property type="molecule type" value="Genomic_DNA"/>
</dbReference>
<accession>A0A9X2YNN7</accession>
<dbReference type="SUPFAM" id="SSF141868">
    <property type="entry name" value="EAL domain-like"/>
    <property type="match status" value="1"/>
</dbReference>
<dbReference type="RefSeq" id="WP_263997514.1">
    <property type="nucleotide sequence ID" value="NZ_JACKVK010000009.1"/>
</dbReference>
<evidence type="ECO:0000313" key="4">
    <source>
        <dbReference type="Proteomes" id="UP001141629"/>
    </source>
</evidence>
<feature type="region of interest" description="Disordered" evidence="1">
    <location>
        <begin position="237"/>
        <end position="259"/>
    </location>
</feature>
<feature type="domain" description="EAL" evidence="2">
    <location>
        <begin position="4"/>
        <end position="249"/>
    </location>
</feature>
<dbReference type="AlphaFoldDB" id="A0A9X2YNN7"/>
<gene>
    <name evidence="3" type="ORF">H7K45_19225</name>
</gene>
<dbReference type="PROSITE" id="PS50883">
    <property type="entry name" value="EAL"/>
    <property type="match status" value="1"/>
</dbReference>
<dbReference type="InterPro" id="IPR035919">
    <property type="entry name" value="EAL_sf"/>
</dbReference>
<reference evidence="3" key="1">
    <citation type="submission" date="2020-07" db="EMBL/GenBank/DDBJ databases">
        <authorList>
            <person name="Pettersson B.M.F."/>
            <person name="Behra P.R.K."/>
            <person name="Ramesh M."/>
            <person name="Das S."/>
            <person name="Dasgupta S."/>
            <person name="Kirsebom L.A."/>
        </authorList>
    </citation>
    <scope>NUCLEOTIDE SEQUENCE</scope>
    <source>
        <strain evidence="3">DSM 44838</strain>
    </source>
</reference>
<dbReference type="InterPro" id="IPR019278">
    <property type="entry name" value="DICT_dom"/>
</dbReference>
<dbReference type="CDD" id="cd01948">
    <property type="entry name" value="EAL"/>
    <property type="match status" value="1"/>
</dbReference>
<dbReference type="SMART" id="SM00052">
    <property type="entry name" value="EAL"/>
    <property type="match status" value="1"/>
</dbReference>
<reference evidence="3" key="2">
    <citation type="journal article" date="2022" name="BMC Genomics">
        <title>Comparative genome analysis of mycobacteria focusing on tRNA and non-coding RNA.</title>
        <authorList>
            <person name="Behra P.R.K."/>
            <person name="Pettersson B.M.F."/>
            <person name="Ramesh M."/>
            <person name="Das S."/>
            <person name="Dasgupta S."/>
            <person name="Kirsebom L.A."/>
        </authorList>
    </citation>
    <scope>NUCLEOTIDE SEQUENCE</scope>
    <source>
        <strain evidence="3">DSM 44838</strain>
    </source>
</reference>
<evidence type="ECO:0000256" key="1">
    <source>
        <dbReference type="SAM" id="MobiDB-lite"/>
    </source>
</evidence>
<name>A0A9X2YNN7_9MYCO</name>
<protein>
    <submittedName>
        <fullName evidence="3">EAL domain-containing protein</fullName>
    </submittedName>
</protein>
<dbReference type="InterPro" id="IPR001633">
    <property type="entry name" value="EAL_dom"/>
</dbReference>
<dbReference type="Pfam" id="PF00563">
    <property type="entry name" value="EAL"/>
    <property type="match status" value="1"/>
</dbReference>
<dbReference type="Proteomes" id="UP001141629">
    <property type="component" value="Unassembled WGS sequence"/>
</dbReference>
<dbReference type="PANTHER" id="PTHR33121:SF76">
    <property type="entry name" value="SIGNALING PROTEIN"/>
    <property type="match status" value="1"/>
</dbReference>
<dbReference type="PANTHER" id="PTHR33121">
    <property type="entry name" value="CYCLIC DI-GMP PHOSPHODIESTERASE PDEF"/>
    <property type="match status" value="1"/>
</dbReference>
<dbReference type="GO" id="GO:0071111">
    <property type="term" value="F:cyclic-guanylate-specific phosphodiesterase activity"/>
    <property type="evidence" value="ECO:0007669"/>
    <property type="project" value="InterPro"/>
</dbReference>
<dbReference type="InterPro" id="IPR050706">
    <property type="entry name" value="Cyclic-di-GMP_PDE-like"/>
</dbReference>
<sequence length="412" mass="44172">MTPRTETSTGWDPALTGRALEPAYQRIVSLEDGATVGFEALARWPSVSGADPLSVFDSAAAAGEVDALDRSCIDAAIAGALDGQLARGTMLAVNCEPTTRHVAVADSQMLARGHAELDLIFELTERGLLAHPRALLDKVAALRIDGFAIALDDVGSHPDSLALLDVVDPDVIKLDLRLVQSQPDREQARILAAVLAHHERAGAVILAEGIETAEHLEQALSIGATLGQGYRFGHPGPLEEGAPARWGRRPRAPFTEPGAESPLEQLAAAGRLRTARKATLTAFSRHIESQATRSADPPIVLSALQRVDQFTSGTRRRYRELARTSPLVAVFGEDMPSDVVDGIRGVPLDPDDPMCTEWIVVALGAHTAAALIARERDGSGSITEADRRFDYTITYDRALVTATAHYLLDRML</sequence>